<dbReference type="KEGG" id="ncr:NCU01010"/>
<dbReference type="VEuPathDB" id="FungiDB:NCU01010"/>
<dbReference type="Gene3D" id="3.90.190.10">
    <property type="entry name" value="Protein tyrosine phosphatase superfamily"/>
    <property type="match status" value="1"/>
</dbReference>
<dbReference type="InterPro" id="IPR000387">
    <property type="entry name" value="Tyr_Pase_dom"/>
</dbReference>
<dbReference type="PROSITE" id="PS00383">
    <property type="entry name" value="TYR_PHOSPHATASE_1"/>
    <property type="match status" value="1"/>
</dbReference>
<dbReference type="OrthoDB" id="449382at2759"/>
<dbReference type="Pfam" id="PF13350">
    <property type="entry name" value="Y_phosphatase3"/>
    <property type="match status" value="1"/>
</dbReference>
<dbReference type="SUPFAM" id="SSF52799">
    <property type="entry name" value="(Phosphotyrosine protein) phosphatases II"/>
    <property type="match status" value="1"/>
</dbReference>
<feature type="domain" description="Tyrosine specific protein phosphatases" evidence="1">
    <location>
        <begin position="220"/>
        <end position="294"/>
    </location>
</feature>
<dbReference type="RefSeq" id="XP_961622.2">
    <property type="nucleotide sequence ID" value="XM_956529.2"/>
</dbReference>
<dbReference type="PROSITE" id="PS50056">
    <property type="entry name" value="TYR_PHOSPHATASE_2"/>
    <property type="match status" value="1"/>
</dbReference>
<dbReference type="STRING" id="367110.Q1K8D7"/>
<sequence>MISININTKSHVISLLGVTLHSRQPSRIEITGDFPAATCLSTSICLLVDEYNLPNQLTKMALPTLSKADLIALSETDVTQPIPKESIFAALATPPFLYIPGTFNTRDLGLLPLSSSSSSGKGRKVGIRPGLIYRSGGFFPNGGFNDAAKTQLANQLGIKKIFDIRSVREHSHAPDPEIAGVKNYWIAAEATEKEATVNLADFLEGKGERGYVKMYMDVLRGYEEVIGALLRSLLAASEDHQKPEPILFHCTAGRDRTGVVAGLLLSLAGVSEEDVEMDWMLSRIGTELAREQLLGFAMKGAGARSVESPGFENLVSLKRECWRAFVREVKRVYGGWEGYVRGVLGLSEGEVDRIGRVLRGE</sequence>
<name>Q1K8D7_NEUCR</name>
<dbReference type="InParanoid" id="Q1K8D7"/>
<dbReference type="EMBL" id="CM002240">
    <property type="protein sequence ID" value="EAA32386.2"/>
    <property type="molecule type" value="Genomic_DNA"/>
</dbReference>
<accession>Q1K8D7</accession>
<dbReference type="PANTHER" id="PTHR31126:SF73">
    <property type="entry name" value="TYROSINE SPECIFIC PROTEIN PHOSPHATASES DOMAIN-CONTAINING PROTEIN"/>
    <property type="match status" value="1"/>
</dbReference>
<evidence type="ECO:0000313" key="3">
    <source>
        <dbReference type="Proteomes" id="UP000001805"/>
    </source>
</evidence>
<gene>
    <name evidence="2" type="ORF">NCU01010</name>
</gene>
<dbReference type="PaxDb" id="5141-EFNCRP00000004338"/>
<dbReference type="Proteomes" id="UP000001805">
    <property type="component" value="Chromosome 2, Linkage Group V"/>
</dbReference>
<dbReference type="PANTHER" id="PTHR31126">
    <property type="entry name" value="TYROSINE-PROTEIN PHOSPHATASE"/>
    <property type="match status" value="1"/>
</dbReference>
<reference evidence="2 3" key="1">
    <citation type="journal article" date="2003" name="Nature">
        <title>The genome sequence of the filamentous fungus Neurospora crassa.</title>
        <authorList>
            <person name="Galagan J.E."/>
            <person name="Calvo S.E."/>
            <person name="Borkovich K.A."/>
            <person name="Selker E.U."/>
            <person name="Read N.D."/>
            <person name="Jaffe D."/>
            <person name="FitzHugh W."/>
            <person name="Ma L.J."/>
            <person name="Smirnov S."/>
            <person name="Purcell S."/>
            <person name="Rehman B."/>
            <person name="Elkins T."/>
            <person name="Engels R."/>
            <person name="Wang S."/>
            <person name="Nielsen C.B."/>
            <person name="Butler J."/>
            <person name="Endrizzi M."/>
            <person name="Qui D."/>
            <person name="Ianakiev P."/>
            <person name="Bell-Pedersen D."/>
            <person name="Nelson M.A."/>
            <person name="Werner-Washburne M."/>
            <person name="Selitrennikoff C.P."/>
            <person name="Kinsey J.A."/>
            <person name="Braun E.L."/>
            <person name="Zelter A."/>
            <person name="Schulte U."/>
            <person name="Kothe G.O."/>
            <person name="Jedd G."/>
            <person name="Mewes W."/>
            <person name="Staben C."/>
            <person name="Marcotte E."/>
            <person name="Greenberg D."/>
            <person name="Roy A."/>
            <person name="Foley K."/>
            <person name="Naylor J."/>
            <person name="Stange-Thomann N."/>
            <person name="Barrett R."/>
            <person name="Gnerre S."/>
            <person name="Kamal M."/>
            <person name="Kamvysselis M."/>
            <person name="Mauceli E."/>
            <person name="Bielke C."/>
            <person name="Rudd S."/>
            <person name="Frishman D."/>
            <person name="Krystofova S."/>
            <person name="Rasmussen C."/>
            <person name="Metzenberg R.L."/>
            <person name="Perkins D.D."/>
            <person name="Kroken S."/>
            <person name="Cogoni C."/>
            <person name="Macino G."/>
            <person name="Catcheside D."/>
            <person name="Li W."/>
            <person name="Pratt R.J."/>
            <person name="Osmani S.A."/>
            <person name="DeSouza C.P."/>
            <person name="Glass L."/>
            <person name="Orbach M.J."/>
            <person name="Berglund J.A."/>
            <person name="Voelker R."/>
            <person name="Yarden O."/>
            <person name="Plamann M."/>
            <person name="Seiler S."/>
            <person name="Dunlap J."/>
            <person name="Radford A."/>
            <person name="Aramayo R."/>
            <person name="Natvig D.O."/>
            <person name="Alex L.A."/>
            <person name="Mannhaupt G."/>
            <person name="Ebbole D.J."/>
            <person name="Freitag M."/>
            <person name="Paulsen I."/>
            <person name="Sachs M.S."/>
            <person name="Lander E.S."/>
            <person name="Nusbaum C."/>
            <person name="Birren B."/>
        </authorList>
    </citation>
    <scope>NUCLEOTIDE SEQUENCE [LARGE SCALE GENOMIC DNA]</scope>
    <source>
        <strain evidence="3">ATCC 24698 / 74-OR23-1A / CBS 708.71 / DSM 1257 / FGSC 987</strain>
    </source>
</reference>
<evidence type="ECO:0000313" key="2">
    <source>
        <dbReference type="EMBL" id="EAA32386.2"/>
    </source>
</evidence>
<dbReference type="InterPro" id="IPR029021">
    <property type="entry name" value="Prot-tyrosine_phosphatase-like"/>
</dbReference>
<dbReference type="GO" id="GO:0004721">
    <property type="term" value="F:phosphoprotein phosphatase activity"/>
    <property type="evidence" value="ECO:0007669"/>
    <property type="project" value="InterPro"/>
</dbReference>
<dbReference type="FunFam" id="3.90.190.10:FF:000123">
    <property type="entry name" value="Similar to protein tyrosine/serine phosphatase"/>
    <property type="match status" value="1"/>
</dbReference>
<dbReference type="InterPro" id="IPR026893">
    <property type="entry name" value="Tyr/Ser_Pase_IphP-type"/>
</dbReference>
<dbReference type="InterPro" id="IPR016130">
    <property type="entry name" value="Tyr_Pase_AS"/>
</dbReference>
<dbReference type="GO" id="GO:0016791">
    <property type="term" value="F:phosphatase activity"/>
    <property type="evidence" value="ECO:0000318"/>
    <property type="project" value="GO_Central"/>
</dbReference>
<evidence type="ECO:0000259" key="1">
    <source>
        <dbReference type="PROSITE" id="PS50056"/>
    </source>
</evidence>
<protein>
    <recommendedName>
        <fullName evidence="1">Tyrosine specific protein phosphatases domain-containing protein</fullName>
    </recommendedName>
</protein>
<dbReference type="SMR" id="Q1K8D7"/>
<dbReference type="AlphaFoldDB" id="Q1K8D7"/>
<dbReference type="GeneID" id="3877829"/>
<proteinExistence type="predicted"/>
<organism evidence="2 3">
    <name type="scientific">Neurospora crassa (strain ATCC 24698 / 74-OR23-1A / CBS 708.71 / DSM 1257 / FGSC 987)</name>
    <dbReference type="NCBI Taxonomy" id="367110"/>
    <lineage>
        <taxon>Eukaryota</taxon>
        <taxon>Fungi</taxon>
        <taxon>Dikarya</taxon>
        <taxon>Ascomycota</taxon>
        <taxon>Pezizomycotina</taxon>
        <taxon>Sordariomycetes</taxon>
        <taxon>Sordariomycetidae</taxon>
        <taxon>Sordariales</taxon>
        <taxon>Sordariaceae</taxon>
        <taxon>Neurospora</taxon>
    </lineage>
</organism>
<keyword evidence="3" id="KW-1185">Reference proteome</keyword>